<gene>
    <name evidence="5" type="ORF">DdX_17809</name>
</gene>
<dbReference type="PROSITE" id="PS50089">
    <property type="entry name" value="ZF_RING_2"/>
    <property type="match status" value="1"/>
</dbReference>
<dbReference type="Pfam" id="PF13639">
    <property type="entry name" value="zf-RING_2"/>
    <property type="match status" value="1"/>
</dbReference>
<sequence length="385" mass="44492">MSQMSRSCSICRDSLDEVDQCCLIECGHVFHFDCVKKWLRIKEECPTCRTKSSESHVCRLYFSSEDNSNENSLEETVQKYAQIIGHQREQIIMLQENLDFYDAKSRYFAAACKLKDREGKAMKQKVEHMAKEIDDSEKTILAMGSEIDGLRKQIMDMSSMQDTLNKRLPVIERKREYFTEAPFKSNLSATWIGHATVLLQIDGVTIIIDPVWAKRVSSWLVSPLIDYDRYRPVPVEIDQLPKIDIGVISHNDHFEPDTIERITVNSPDIQWFVPKGLKLPKFAKDKRKSKEEKIKINVTELTWGEAYKFNVETHTGEIIRIPSKNDARPVPKNTIVIMCIPARGRSLSSAQMLRSEHSLSEKCLAFHNCTTRHYFLYHISLLILC</sequence>
<evidence type="ECO:0000313" key="5">
    <source>
        <dbReference type="EMBL" id="KAI1698603.1"/>
    </source>
</evidence>
<dbReference type="SUPFAM" id="SSF57850">
    <property type="entry name" value="RING/U-box"/>
    <property type="match status" value="1"/>
</dbReference>
<evidence type="ECO:0000313" key="6">
    <source>
        <dbReference type="Proteomes" id="UP001201812"/>
    </source>
</evidence>
<dbReference type="GO" id="GO:0070292">
    <property type="term" value="P:N-acylphosphatidylethanolamine metabolic process"/>
    <property type="evidence" value="ECO:0007669"/>
    <property type="project" value="TreeGrafter"/>
</dbReference>
<dbReference type="SMART" id="SM00184">
    <property type="entry name" value="RING"/>
    <property type="match status" value="1"/>
</dbReference>
<proteinExistence type="predicted"/>
<dbReference type="EMBL" id="JAKKPZ010000211">
    <property type="protein sequence ID" value="KAI1698603.1"/>
    <property type="molecule type" value="Genomic_DNA"/>
</dbReference>
<evidence type="ECO:0000256" key="2">
    <source>
        <dbReference type="ARBA" id="ARBA00022833"/>
    </source>
</evidence>
<dbReference type="Gene3D" id="3.60.15.10">
    <property type="entry name" value="Ribonuclease Z/Hydroxyacylglutathione hydrolase-like"/>
    <property type="match status" value="1"/>
</dbReference>
<evidence type="ECO:0000256" key="1">
    <source>
        <dbReference type="ARBA" id="ARBA00022771"/>
    </source>
</evidence>
<dbReference type="Proteomes" id="UP001201812">
    <property type="component" value="Unassembled WGS sequence"/>
</dbReference>
<dbReference type="GO" id="GO:0008270">
    <property type="term" value="F:zinc ion binding"/>
    <property type="evidence" value="ECO:0007669"/>
    <property type="project" value="UniProtKB-KW"/>
</dbReference>
<dbReference type="Pfam" id="PF13483">
    <property type="entry name" value="Lactamase_B_3"/>
    <property type="match status" value="1"/>
</dbReference>
<dbReference type="GO" id="GO:0005737">
    <property type="term" value="C:cytoplasm"/>
    <property type="evidence" value="ECO:0007669"/>
    <property type="project" value="TreeGrafter"/>
</dbReference>
<dbReference type="InterPro" id="IPR001841">
    <property type="entry name" value="Znf_RING"/>
</dbReference>
<reference evidence="5" key="1">
    <citation type="submission" date="2022-01" db="EMBL/GenBank/DDBJ databases">
        <title>Genome Sequence Resource for Two Populations of Ditylenchus destructor, the Migratory Endoparasitic Phytonematode.</title>
        <authorList>
            <person name="Zhang H."/>
            <person name="Lin R."/>
            <person name="Xie B."/>
        </authorList>
    </citation>
    <scope>NUCLEOTIDE SEQUENCE</scope>
    <source>
        <strain evidence="5">BazhouSP</strain>
    </source>
</reference>
<keyword evidence="2" id="KW-0862">Zinc</keyword>
<comment type="caution">
    <text evidence="5">The sequence shown here is derived from an EMBL/GenBank/DDBJ whole genome shotgun (WGS) entry which is preliminary data.</text>
</comment>
<keyword evidence="1 3" id="KW-0863">Zinc-finger</keyword>
<dbReference type="PANTHER" id="PTHR15032:SF4">
    <property type="entry name" value="N-ACYL-PHOSPHATIDYLETHANOLAMINE-HYDROLYZING PHOSPHOLIPASE D"/>
    <property type="match status" value="1"/>
</dbReference>
<dbReference type="GO" id="GO:0070290">
    <property type="term" value="F:N-acylphosphatidylethanolamine-specific phospholipase D activity"/>
    <property type="evidence" value="ECO:0007669"/>
    <property type="project" value="TreeGrafter"/>
</dbReference>
<dbReference type="SUPFAM" id="SSF56281">
    <property type="entry name" value="Metallo-hydrolase/oxidoreductase"/>
    <property type="match status" value="1"/>
</dbReference>
<dbReference type="AlphaFoldDB" id="A0AAD4MMR7"/>
<evidence type="ECO:0000259" key="4">
    <source>
        <dbReference type="PROSITE" id="PS50089"/>
    </source>
</evidence>
<feature type="domain" description="RING-type" evidence="4">
    <location>
        <begin position="8"/>
        <end position="49"/>
    </location>
</feature>
<name>A0AAD4MMR7_9BILA</name>
<dbReference type="PANTHER" id="PTHR15032">
    <property type="entry name" value="N-ACYL-PHOSPHATIDYLETHANOLAMINE-HYDROLYZING PHOSPHOLIPASE D"/>
    <property type="match status" value="1"/>
</dbReference>
<evidence type="ECO:0000256" key="3">
    <source>
        <dbReference type="PROSITE-ProRule" id="PRU00175"/>
    </source>
</evidence>
<keyword evidence="6" id="KW-1185">Reference proteome</keyword>
<accession>A0AAD4MMR7</accession>
<dbReference type="InterPro" id="IPR013083">
    <property type="entry name" value="Znf_RING/FYVE/PHD"/>
</dbReference>
<organism evidence="5 6">
    <name type="scientific">Ditylenchus destructor</name>
    <dbReference type="NCBI Taxonomy" id="166010"/>
    <lineage>
        <taxon>Eukaryota</taxon>
        <taxon>Metazoa</taxon>
        <taxon>Ecdysozoa</taxon>
        <taxon>Nematoda</taxon>
        <taxon>Chromadorea</taxon>
        <taxon>Rhabditida</taxon>
        <taxon>Tylenchina</taxon>
        <taxon>Tylenchomorpha</taxon>
        <taxon>Sphaerularioidea</taxon>
        <taxon>Anguinidae</taxon>
        <taxon>Anguininae</taxon>
        <taxon>Ditylenchus</taxon>
    </lineage>
</organism>
<keyword evidence="1 3" id="KW-0479">Metal-binding</keyword>
<dbReference type="Gene3D" id="3.30.40.10">
    <property type="entry name" value="Zinc/RING finger domain, C3HC4 (zinc finger)"/>
    <property type="match status" value="1"/>
</dbReference>
<dbReference type="InterPro" id="IPR036866">
    <property type="entry name" value="RibonucZ/Hydroxyglut_hydro"/>
</dbReference>
<dbReference type="CDD" id="cd16448">
    <property type="entry name" value="RING-H2"/>
    <property type="match status" value="1"/>
</dbReference>
<dbReference type="GO" id="GO:0070291">
    <property type="term" value="P:N-acylethanolamine metabolic process"/>
    <property type="evidence" value="ECO:0007669"/>
    <property type="project" value="TreeGrafter"/>
</dbReference>
<protein>
    <submittedName>
        <fullName evidence="5">Ring finger domain-containing protein</fullName>
    </submittedName>
</protein>